<dbReference type="InterPro" id="IPR050865">
    <property type="entry name" value="BEACH_Domain"/>
</dbReference>
<name>A0A8C3TWM9_CATUS</name>
<evidence type="ECO:0000259" key="3">
    <source>
        <dbReference type="PROSITE" id="PS51783"/>
    </source>
</evidence>
<accession>A0A8C3TWM9</accession>
<evidence type="ECO:0000256" key="2">
    <source>
        <dbReference type="SAM" id="MobiDB-lite"/>
    </source>
</evidence>
<feature type="compositionally biased region" description="Polar residues" evidence="2">
    <location>
        <begin position="1995"/>
        <end position="2010"/>
    </location>
</feature>
<feature type="domain" description="BEACH-type PH" evidence="3">
    <location>
        <begin position="2869"/>
        <end position="2918"/>
    </location>
</feature>
<reference evidence="4" key="3">
    <citation type="submission" date="2025-09" db="UniProtKB">
        <authorList>
            <consortium name="Ensembl"/>
        </authorList>
    </citation>
    <scope>IDENTIFICATION</scope>
</reference>
<feature type="region of interest" description="Disordered" evidence="2">
    <location>
        <begin position="126"/>
        <end position="179"/>
    </location>
</feature>
<feature type="region of interest" description="Disordered" evidence="2">
    <location>
        <begin position="1992"/>
        <end position="2031"/>
    </location>
</feature>
<feature type="compositionally biased region" description="Polar residues" evidence="2">
    <location>
        <begin position="217"/>
        <end position="231"/>
    </location>
</feature>
<feature type="region of interest" description="Disordered" evidence="2">
    <location>
        <begin position="198"/>
        <end position="233"/>
    </location>
</feature>
<protein>
    <submittedName>
        <fullName evidence="4">Lysosomal trafficking regulator</fullName>
    </submittedName>
</protein>
<dbReference type="InterPro" id="IPR023362">
    <property type="entry name" value="PH-BEACH_dom"/>
</dbReference>
<dbReference type="PROSITE" id="PS51783">
    <property type="entry name" value="PH_BEACH"/>
    <property type="match status" value="1"/>
</dbReference>
<reference evidence="4" key="2">
    <citation type="submission" date="2025-08" db="UniProtKB">
        <authorList>
            <consortium name="Ensembl"/>
        </authorList>
    </citation>
    <scope>IDENTIFICATION</scope>
</reference>
<sequence>MSSASNSLAREFLTDVNRLCNAVVQRTEAKEDEEEETHMAALGQYLVQGRGFILLTTLNSIIDQELTCREELLTLLLSLLPLVWKIPVQEEKAIDFNIPFTVDICLTKENNTSTVKSTQEKLNLDGSAHSSLQTPVKLSLRSRKSSRLRKTTHRYSVRDARRSQLSTSDSEGNSDEKTAVITKHRRSQILQPFLTSSVRDNYPVGRSDSRPPEVLPGSNTDAPNLESSSKVIPTHEVLNEPAAGTSESNMDNSPFDLCHVLLSLLEKVCKFDITLNHSSALSPSVVPTLTEFLSGFGDSCNVSSNTENEVVSAGWTEEPVALIQRMLFRTVLHLMSLDISNTETMPDNLRRNLTDLLKAALKIKICLEKQPGPFASGYKKTLQQLVQDDYIFSRYRHRALLLPEVIEGVLRILICCLQSAASNPFYFSQAIDLVHEFIQQKGFKLFEVTVLQMEWLCMKNERVPGEASEHLKALINSIMKIISTVKKVKSEQLHQSMCTRKRHRRCEYSHFMNHHRDLSGLSVSAFKNQASKNPFETTDGEVDYPERCCCIAVCAHQCLHLLQRVSLSSTCAEILSGVYNVGICCCMDPKSVIVPLLHASKLPLLKNFQQHILNILNKFILDQLGGAEVSPKIIQASCNICTVDCDLLAQLEDVLQGSSSDASPTSSSSCRVQGILPSTGSEDMLLRWHALEAYQDIIFEEDKLRGMQIASHVCHLIQKGNVVVQWKLYNCVYNPMLQRGVELACHAQQQLGLSTADKFMCSYHSQDLPSEVLQVYLQMLPVLLKSRVIRDLFLSCNGVNQMIELNYLDTLRSHSLKVLETLILCLDDQQEDQATPELEGLNSEQKESMSDLPTSLCSQHAVSEVPQSLSKFYAGLKEAYPKKKKFVSQDIHVNTINLFLCVAFLCISKEADGDLDSANECEDTSGYDSTASEPLGHKLPYLSLESLTLPSLEHIHRAADIWSMCRCIYLYSSVFQRQFHRLGGFEACRRLLILIIQKLAKNKEKDREVTQLELHSFGSPAGAEQLVPDSVSCDSPVSMEHALVSSVANLEGMKTSAREETEWALQGIRLLEALLTICLHSASTMQQKTEAEMFHQVLCNFPLQLAQSKVIETDLAKPLFDSLLRVALGTFSADLDHSEEKIEKTHFMEKEPVSQPGEISEETEESQCCSLKLFAEEEGYEADSESNPDDSETKNEEPGCTGASGYFNGLAENINQGELMYPEICMLELNLLSAGNASLDVLAHVFRSCLNIINQKERNATVLIEQVKILKKINFNNIIVSLFLACQVVLVDLLVSLMSSQTCSEELILLLRIFLEKTPCTEVLLKGVLKIVNTNIYMNPLQYLTFPLLSGTNLSSSSSQKCTGTSNNKNAGLLKRAKLSQSKKEADGEILSHQLLSSWHVAPIHLPLVGQNCWPHMSDGFSVSLWFRLEYAHETENSTEKGKKVKRRKETKSVGMEYVSLGDKLVEDGCIHIISLGSKALMIQVWADLNTGAFIFRMCMDPNDEMKAGLLAQAESPGNVFLVGRWQHLALKYLQKPEGKKNFHGKLLLWVSDFYLLKRIFSGKKTSAMFWCQLQLKLSNLLRLSGRWDLGNLLLFNGANIGPEEAFYLYTCGPDFTSVMPCKYGKTLIDCSKYISKEILQCEQIKELFMTKKEVDVGLLIESLAIVYTTSCPGQYTIYEPVIRLKGQVKTVPSQRPFSLKEVQSNVLDSHHLKALQPVEYKTLQSILHEIGGTGAFVFLFARVVEISSCEDTQALALQLILSLTKYNQTTLLLCFDTQKKISPLFKTLLEGCCSDEILYINENGQFQLDPDSTAVIQDVHLLEKLLLDWKIWSKAKQGVWETLLAALEILIRANHHQQMFNIKQLLKAQVVHHFLLTCQVLQEHKEGHLASLPREVCRSFVKIIEEVLGSPPDLELLTLVFNFLLAVHPPTNTYVCHNPTNFYFSLHIDGKIFQEKVESLRYLRNSSSGGKSVDNSAFVITSPTGFTALPLEGKTTSKTSVQQKISSQVPRRLSKSLPASPTSSPQVHRKRLTERMGRSVDDLQILGERDYVDLQGRIGFVESSETIKRVQEELFLSSCESAKTVCDSELTSAETFEDIAKEVELSENALESKETDADLKCNEAGTGGAAEVSLRRPDNLKGLPSFQKGQSNFAGLGLAFSVLGASSAIARWPSFADKNVLPEDWDSLAFSSANENTPKPSEKDYLVLICCGLYDLLRGVLLILPDIMLEDVMDKLIQPDYLIVLVNHPSPLIQQGVIKLLDAYFNRARREQKEKFLKNRGFSLLANQLYLHQGTQEVIECFLEMLFGRSVGLDEEFDLEDVKNVGLFRKWCVIPVLGLIENSLYDNVLLHNCFCLLLQIINSCSKVADLLLDNGLLYVLCNTLAALNGLETNIPLNDYKLLACDIQQLLVAVAIHACSSSGSQYFRVIEDLIVLLGHLQNSKNARMQNMAVVLQLRVLQAAIELIKTTASQDAQEQASSAPAPSAPHRAMFQKRKGIAGSRKFSLAQSDALLVKMRSLASEEFNMMMQRRMSQENPIQATESEFAQRLQRLTVLAVNRLIYLECLDVLGITENTSHSRLSASQLEVPEEESHQELTSRINPFLKEMVKLLVEGIKVSIGTSRMSTPKQQWNRILLLCKDTFCTQLGRLLVHSLSPVRALQERKQALEMVHEVNQQEILRDCLSPTLQVSSRAFEKIMCKTSIQDQKKYEMEEGVNKAAWEKTMANNRQNLFQRLDTKSKDISKIAGDITQAVSLSQGMERKKVIQHIRGMYKAELSASRHWQELVQQLTHDRALWYDPVYYPTSWQLDPTEGPNRERRRLQRCYLTIPNKYLLPDRQKQEGVIKTPLSYLFEDKTHSSHSSTVKDKAASEHIRVNRRCVSVAPSRETAGELLLGKCGMYFVEDNASDTIENSQFQC</sequence>
<dbReference type="PANTHER" id="PTHR13743:SF86">
    <property type="entry name" value="LYSOSOMAL-TRAFFICKING REGULATOR"/>
    <property type="match status" value="1"/>
</dbReference>
<evidence type="ECO:0000313" key="5">
    <source>
        <dbReference type="Proteomes" id="UP000694563"/>
    </source>
</evidence>
<dbReference type="PANTHER" id="PTHR13743">
    <property type="entry name" value="BEIGE/BEACH-RELATED"/>
    <property type="match status" value="1"/>
</dbReference>
<gene>
    <name evidence="4" type="primary">LYST</name>
</gene>
<keyword evidence="5" id="KW-1185">Reference proteome</keyword>
<evidence type="ECO:0000256" key="1">
    <source>
        <dbReference type="ARBA" id="ARBA00022574"/>
    </source>
</evidence>
<dbReference type="Proteomes" id="UP000694563">
    <property type="component" value="Chromosome 3"/>
</dbReference>
<feature type="compositionally biased region" description="Acidic residues" evidence="2">
    <location>
        <begin position="1180"/>
        <end position="1190"/>
    </location>
</feature>
<dbReference type="Ensembl" id="ENSCUST00005005575.1">
    <property type="protein sequence ID" value="ENSCUSP00005005361.1"/>
    <property type="gene ID" value="ENSCUSG00005002824.1"/>
</dbReference>
<evidence type="ECO:0000313" key="4">
    <source>
        <dbReference type="Ensembl" id="ENSCUSP00005005361.1"/>
    </source>
</evidence>
<feature type="compositionally biased region" description="Polar residues" evidence="2">
    <location>
        <begin position="2018"/>
        <end position="2027"/>
    </location>
</feature>
<proteinExistence type="predicted"/>
<organism evidence="4 5">
    <name type="scientific">Catharus ustulatus</name>
    <name type="common">Russet-backed thrush</name>
    <name type="synonym">Hylocichla ustulatus</name>
    <dbReference type="NCBI Taxonomy" id="91951"/>
    <lineage>
        <taxon>Eukaryota</taxon>
        <taxon>Metazoa</taxon>
        <taxon>Chordata</taxon>
        <taxon>Craniata</taxon>
        <taxon>Vertebrata</taxon>
        <taxon>Euteleostomi</taxon>
        <taxon>Archelosauria</taxon>
        <taxon>Archosauria</taxon>
        <taxon>Dinosauria</taxon>
        <taxon>Saurischia</taxon>
        <taxon>Theropoda</taxon>
        <taxon>Coelurosauria</taxon>
        <taxon>Aves</taxon>
        <taxon>Neognathae</taxon>
        <taxon>Neoaves</taxon>
        <taxon>Telluraves</taxon>
        <taxon>Australaves</taxon>
        <taxon>Passeriformes</taxon>
        <taxon>Turdidae</taxon>
        <taxon>Catharus</taxon>
    </lineage>
</organism>
<reference evidence="4" key="1">
    <citation type="submission" date="2020-10" db="EMBL/GenBank/DDBJ databases">
        <title>Catharus ustulatus (Swainson's thrush) genome, bCatUst1, primary haplotype v2.</title>
        <authorList>
            <person name="Delmore K."/>
            <person name="Vafadar M."/>
            <person name="Formenti G."/>
            <person name="Chow W."/>
            <person name="Pelan S."/>
            <person name="Howe K."/>
            <person name="Rhie A."/>
            <person name="Mountcastle J."/>
            <person name="Haase B."/>
            <person name="Fedrigo O."/>
            <person name="Jarvis E.D."/>
        </authorList>
    </citation>
    <scope>NUCLEOTIDE SEQUENCE [LARGE SCALE GENOMIC DNA]</scope>
</reference>
<keyword evidence="1" id="KW-0853">WD repeat</keyword>
<feature type="compositionally biased region" description="Basic residues" evidence="2">
    <location>
        <begin position="140"/>
        <end position="155"/>
    </location>
</feature>
<feature type="region of interest" description="Disordered" evidence="2">
    <location>
        <begin position="1180"/>
        <end position="1201"/>
    </location>
</feature>